<name>A0ABV5CHE7_9SPHI</name>
<feature type="chain" id="PRO_5047262702" evidence="1">
    <location>
        <begin position="28"/>
        <end position="513"/>
    </location>
</feature>
<protein>
    <submittedName>
        <fullName evidence="2">Gliding motility protein RemB</fullName>
    </submittedName>
</protein>
<evidence type="ECO:0000313" key="2">
    <source>
        <dbReference type="EMBL" id="MFB5946982.1"/>
    </source>
</evidence>
<dbReference type="InterPro" id="IPR038636">
    <property type="entry name" value="Wzi_sf"/>
</dbReference>
<dbReference type="Gene3D" id="2.40.160.130">
    <property type="entry name" value="Capsule assembly protein Wzi"/>
    <property type="match status" value="1"/>
</dbReference>
<dbReference type="RefSeq" id="WP_375558511.1">
    <property type="nucleotide sequence ID" value="NZ_JBBVGT010000003.1"/>
</dbReference>
<dbReference type="EMBL" id="JBBVGT010000003">
    <property type="protein sequence ID" value="MFB5946982.1"/>
    <property type="molecule type" value="Genomic_DNA"/>
</dbReference>
<keyword evidence="1" id="KW-0732">Signal</keyword>
<gene>
    <name evidence="2" type="ORF">WKR92_14205</name>
</gene>
<feature type="signal peptide" evidence="1">
    <location>
        <begin position="1"/>
        <end position="27"/>
    </location>
</feature>
<proteinExistence type="predicted"/>
<evidence type="ECO:0000256" key="1">
    <source>
        <dbReference type="SAM" id="SignalP"/>
    </source>
</evidence>
<accession>A0ABV5CHE7</accession>
<sequence length="513" mass="58675">MKHKYIYTLTLTFVIVALMSTIDSARAQMTYQPYSYHFYQKLNRSLYNKNSNQHTAIKPMVLDAETELLYDSLMNVGYTERSTWGGRKLWNEHLIDIQKDDYTFYADFIPDFQVGRDFAGNGKTTWLNTRGFQAGGTITDKFFFYTSGYENQAVFPDYVDDFINTNRVVPGQMYGKIGKETQDWAYVSAIVSYAPVKNINLSLAYGKDFIGDGYRSMLLSDVSSNKTSFKFNGTFGDVSILSIWSYMLSPRETENEEFSRSRSLRKYGAFQYIDWNATKELSLGIFHSFMWGNRSSIYYMPDSSGLALPEGESNMIQVGVNAKYKVLDKASLYGQVLLSKNIGAQIGIRGFDAFGIRNLNFLGEFNMAQPYTYTDGDPLTSYSNYHQPLAHPFGANFNEFVGIVNYSFQKFDFSLQGNYGTYGLDPNSTDNYGKDIFKPYYEPYDQGASIGQGLKTNLAYLDGRVAYILNPRYNLRLEAGAVFRRESNKEWTKNTGMLTLGLRASFRNLYYDF</sequence>
<evidence type="ECO:0000313" key="3">
    <source>
        <dbReference type="Proteomes" id="UP001580928"/>
    </source>
</evidence>
<organism evidence="2 3">
    <name type="scientific">Albibacterium profundi</name>
    <dbReference type="NCBI Taxonomy" id="3134906"/>
    <lineage>
        <taxon>Bacteria</taxon>
        <taxon>Pseudomonadati</taxon>
        <taxon>Bacteroidota</taxon>
        <taxon>Sphingobacteriia</taxon>
        <taxon>Sphingobacteriales</taxon>
        <taxon>Sphingobacteriaceae</taxon>
        <taxon>Albibacterium</taxon>
    </lineage>
</organism>
<keyword evidence="3" id="KW-1185">Reference proteome</keyword>
<comment type="caution">
    <text evidence="2">The sequence shown here is derived from an EMBL/GenBank/DDBJ whole genome shotgun (WGS) entry which is preliminary data.</text>
</comment>
<dbReference type="Proteomes" id="UP001580928">
    <property type="component" value="Unassembled WGS sequence"/>
</dbReference>
<reference evidence="2 3" key="1">
    <citation type="submission" date="2024-04" db="EMBL/GenBank/DDBJ databases">
        <title>Albibacterium profundi sp. nov., isolated from sediment of the Challenger Deep of Mariana Trench.</title>
        <authorList>
            <person name="Wang Y."/>
        </authorList>
    </citation>
    <scope>NUCLEOTIDE SEQUENCE [LARGE SCALE GENOMIC DNA]</scope>
    <source>
        <strain evidence="2 3">RHL897</strain>
    </source>
</reference>